<dbReference type="Proteomes" id="UP000554482">
    <property type="component" value="Unassembled WGS sequence"/>
</dbReference>
<dbReference type="OrthoDB" id="1932220at2759"/>
<comment type="caution">
    <text evidence="4">The sequence shown here is derived from an EMBL/GenBank/DDBJ whole genome shotgun (WGS) entry which is preliminary data.</text>
</comment>
<dbReference type="Pfam" id="PF02458">
    <property type="entry name" value="Transferase"/>
    <property type="match status" value="1"/>
</dbReference>
<reference evidence="4 5" key="1">
    <citation type="submission" date="2020-06" db="EMBL/GenBank/DDBJ databases">
        <title>Transcriptomic and genomic resources for Thalictrum thalictroides and T. hernandezii: Facilitating candidate gene discovery in an emerging model plant lineage.</title>
        <authorList>
            <person name="Arias T."/>
            <person name="Riano-Pachon D.M."/>
            <person name="Di Stilio V.S."/>
        </authorList>
    </citation>
    <scope>NUCLEOTIDE SEQUENCE [LARGE SCALE GENOMIC DNA]</scope>
    <source>
        <strain evidence="5">cv. WT478/WT964</strain>
        <tissue evidence="4">Leaves</tissue>
    </source>
</reference>
<organism evidence="4 5">
    <name type="scientific">Thalictrum thalictroides</name>
    <name type="common">Rue-anemone</name>
    <name type="synonym">Anemone thalictroides</name>
    <dbReference type="NCBI Taxonomy" id="46969"/>
    <lineage>
        <taxon>Eukaryota</taxon>
        <taxon>Viridiplantae</taxon>
        <taxon>Streptophyta</taxon>
        <taxon>Embryophyta</taxon>
        <taxon>Tracheophyta</taxon>
        <taxon>Spermatophyta</taxon>
        <taxon>Magnoliopsida</taxon>
        <taxon>Ranunculales</taxon>
        <taxon>Ranunculaceae</taxon>
        <taxon>Thalictroideae</taxon>
        <taxon>Thalictrum</taxon>
    </lineage>
</organism>
<name>A0A7J6XGB9_THATH</name>
<evidence type="ECO:0000256" key="2">
    <source>
        <dbReference type="ARBA" id="ARBA00022679"/>
    </source>
</evidence>
<keyword evidence="5" id="KW-1185">Reference proteome</keyword>
<keyword evidence="3" id="KW-0012">Acyltransferase</keyword>
<dbReference type="GO" id="GO:0016746">
    <property type="term" value="F:acyltransferase activity"/>
    <property type="evidence" value="ECO:0007669"/>
    <property type="project" value="UniProtKB-KW"/>
</dbReference>
<sequence length="137" mass="15566">MLSSSAEIESNKNALPELLIEGLNENNSVDSNGAEYLEAQEREPFLKDDVKAYIFTSWCRFPYYETDFGWGNPIWVTSINLILNNTVTLMDTKTGEGIEAWVTLDELDMARFECEQELLAFASANPSAYEPVTHHDY</sequence>
<dbReference type="PANTHER" id="PTHR31623">
    <property type="entry name" value="F21J9.9"/>
    <property type="match status" value="1"/>
</dbReference>
<dbReference type="AlphaFoldDB" id="A0A7J6XGB9"/>
<dbReference type="InterPro" id="IPR023213">
    <property type="entry name" value="CAT-like_dom_sf"/>
</dbReference>
<comment type="similarity">
    <text evidence="1">Belongs to the plant acyltransferase family.</text>
</comment>
<evidence type="ECO:0000256" key="1">
    <source>
        <dbReference type="ARBA" id="ARBA00009861"/>
    </source>
</evidence>
<evidence type="ECO:0000313" key="5">
    <source>
        <dbReference type="Proteomes" id="UP000554482"/>
    </source>
</evidence>
<evidence type="ECO:0000256" key="3">
    <source>
        <dbReference type="ARBA" id="ARBA00023315"/>
    </source>
</evidence>
<dbReference type="EMBL" id="JABWDY010000434">
    <property type="protein sequence ID" value="KAF5208118.1"/>
    <property type="molecule type" value="Genomic_DNA"/>
</dbReference>
<accession>A0A7J6XGB9</accession>
<protein>
    <submittedName>
        <fullName evidence="4">Vinorine synthase-like</fullName>
    </submittedName>
</protein>
<gene>
    <name evidence="4" type="ORF">FRX31_002295</name>
</gene>
<proteinExistence type="inferred from homology"/>
<keyword evidence="2" id="KW-0808">Transferase</keyword>
<dbReference type="Gene3D" id="3.30.559.10">
    <property type="entry name" value="Chloramphenicol acetyltransferase-like domain"/>
    <property type="match status" value="1"/>
</dbReference>
<dbReference type="PANTHER" id="PTHR31623:SF17">
    <property type="entry name" value="F21J9.9"/>
    <property type="match status" value="1"/>
</dbReference>
<evidence type="ECO:0000313" key="4">
    <source>
        <dbReference type="EMBL" id="KAF5208118.1"/>
    </source>
</evidence>